<keyword evidence="2" id="KW-0285">Flavoprotein</keyword>
<dbReference type="SUPFAM" id="SSF51905">
    <property type="entry name" value="FAD/NAD(P)-binding domain"/>
    <property type="match status" value="1"/>
</dbReference>
<dbReference type="Gene3D" id="3.50.50.60">
    <property type="entry name" value="FAD/NAD(P)-binding domain"/>
    <property type="match status" value="1"/>
</dbReference>
<evidence type="ECO:0000259" key="4">
    <source>
        <dbReference type="Pfam" id="PF01494"/>
    </source>
</evidence>
<dbReference type="Gene3D" id="3.30.70.2450">
    <property type="match status" value="1"/>
</dbReference>
<evidence type="ECO:0000256" key="2">
    <source>
        <dbReference type="ARBA" id="ARBA00022630"/>
    </source>
</evidence>
<dbReference type="PRINTS" id="PR00420">
    <property type="entry name" value="RNGMNOXGNASE"/>
</dbReference>
<dbReference type="RefSeq" id="WP_066815862.1">
    <property type="nucleotide sequence ID" value="NZ_CP012661.1"/>
</dbReference>
<dbReference type="EMBL" id="CP012661">
    <property type="protein sequence ID" value="AMY71049.1"/>
    <property type="molecule type" value="Genomic_DNA"/>
</dbReference>
<protein>
    <submittedName>
        <fullName evidence="5">Putative monooxygenase</fullName>
    </submittedName>
</protein>
<keyword evidence="6" id="KW-1185">Reference proteome</keyword>
<dbReference type="Proteomes" id="UP000076128">
    <property type="component" value="Chromosome"/>
</dbReference>
<dbReference type="GO" id="GO:0071949">
    <property type="term" value="F:FAD binding"/>
    <property type="evidence" value="ECO:0007669"/>
    <property type="project" value="InterPro"/>
</dbReference>
<dbReference type="InterPro" id="IPR050641">
    <property type="entry name" value="RIFMO-like"/>
</dbReference>
<dbReference type="PATRIC" id="fig|1335048.3.peg.3968"/>
<dbReference type="OrthoDB" id="9791689at2"/>
<evidence type="ECO:0000256" key="1">
    <source>
        <dbReference type="ARBA" id="ARBA00001974"/>
    </source>
</evidence>
<dbReference type="PANTHER" id="PTHR43004">
    <property type="entry name" value="TRK SYSTEM POTASSIUM UPTAKE PROTEIN"/>
    <property type="match status" value="1"/>
</dbReference>
<dbReference type="PANTHER" id="PTHR43004:SF19">
    <property type="entry name" value="BINDING MONOOXYGENASE, PUTATIVE (JCVI)-RELATED"/>
    <property type="match status" value="1"/>
</dbReference>
<keyword evidence="5" id="KW-0503">Monooxygenase</keyword>
<evidence type="ECO:0000256" key="3">
    <source>
        <dbReference type="ARBA" id="ARBA00022827"/>
    </source>
</evidence>
<reference evidence="5 6" key="1">
    <citation type="submission" date="2015-09" db="EMBL/GenBank/DDBJ databases">
        <title>Complete genome sequence of Defluviimonas alba cai42t isolated from an oilfield in Xinjiang.</title>
        <authorList>
            <person name="Geng S."/>
            <person name="Pan X."/>
            <person name="Wu X."/>
        </authorList>
    </citation>
    <scope>NUCLEOTIDE SEQUENCE [LARGE SCALE GENOMIC DNA]</scope>
    <source>
        <strain evidence="6">cai42</strain>
    </source>
</reference>
<evidence type="ECO:0000313" key="5">
    <source>
        <dbReference type="EMBL" id="AMY71049.1"/>
    </source>
</evidence>
<gene>
    <name evidence="5" type="ORF">AKL17_3827</name>
</gene>
<dbReference type="STRING" id="1335048.AKL17_3827"/>
<evidence type="ECO:0000313" key="6">
    <source>
        <dbReference type="Proteomes" id="UP000076128"/>
    </source>
</evidence>
<dbReference type="AlphaFoldDB" id="A0A161HCR3"/>
<sequence>MILEALAEHPNVEILWKTDLTGMKQDDDGVTLQLESPDAGVSELRVDWLIGTDGARSTVRKLAGLEFEGFTWDQQIIATNIRIDLESYGYARSLLLADDRYGAVVAMIDNEKLWRCAFSAPASAPSESVLQGIAETLPRILPEVADGYELEHHSVYRVHQRAASEFRKGRVLLAGDAAHATNPAGGFGLTTGFMDIFVLYEALAAVIKGSAAQDVLDGYAHERRKVFLDHTSPQATRLMKLIFAGEGLEEGMERFRLIASDETARLRYSAFAANLETPSLITGKRLNMPITA</sequence>
<dbReference type="GO" id="GO:0016709">
    <property type="term" value="F:oxidoreductase activity, acting on paired donors, with incorporation or reduction of molecular oxygen, NAD(P)H as one donor, and incorporation of one atom of oxygen"/>
    <property type="evidence" value="ECO:0007669"/>
    <property type="project" value="UniProtKB-ARBA"/>
</dbReference>
<comment type="cofactor">
    <cofactor evidence="1">
        <name>FAD</name>
        <dbReference type="ChEBI" id="CHEBI:57692"/>
    </cofactor>
</comment>
<name>A0A161HCR3_9RHOB</name>
<feature type="domain" description="FAD-binding" evidence="4">
    <location>
        <begin position="2"/>
        <end position="226"/>
    </location>
</feature>
<keyword evidence="3" id="KW-0274">FAD</keyword>
<accession>A0A161HCR3</accession>
<dbReference type="Pfam" id="PF01494">
    <property type="entry name" value="FAD_binding_3"/>
    <property type="match status" value="1"/>
</dbReference>
<proteinExistence type="predicted"/>
<dbReference type="KEGG" id="daa:AKL17_3827"/>
<keyword evidence="5" id="KW-0560">Oxidoreductase</keyword>
<dbReference type="InterPro" id="IPR036188">
    <property type="entry name" value="FAD/NAD-bd_sf"/>
</dbReference>
<organism evidence="5 6">
    <name type="scientific">Frigidibacter mobilis</name>
    <dbReference type="NCBI Taxonomy" id="1335048"/>
    <lineage>
        <taxon>Bacteria</taxon>
        <taxon>Pseudomonadati</taxon>
        <taxon>Pseudomonadota</taxon>
        <taxon>Alphaproteobacteria</taxon>
        <taxon>Rhodobacterales</taxon>
        <taxon>Paracoccaceae</taxon>
        <taxon>Frigidibacter</taxon>
    </lineage>
</organism>
<dbReference type="InterPro" id="IPR002938">
    <property type="entry name" value="FAD-bd"/>
</dbReference>